<keyword evidence="1" id="KW-1133">Transmembrane helix</keyword>
<reference evidence="2" key="1">
    <citation type="submission" date="2023-05" db="EMBL/GenBank/DDBJ databases">
        <title>Limnohabitans sp. strain HM2-2 Genome sequencing and assembly.</title>
        <authorList>
            <person name="Jung Y."/>
        </authorList>
    </citation>
    <scope>NUCLEOTIDE SEQUENCE</scope>
    <source>
        <strain evidence="2">HM2-2</strain>
    </source>
</reference>
<evidence type="ECO:0000313" key="2">
    <source>
        <dbReference type="EMBL" id="MDI9232315.1"/>
    </source>
</evidence>
<keyword evidence="1" id="KW-0472">Membrane</keyword>
<organism evidence="2 3">
    <name type="scientific">Limnohabitans lacus</name>
    <dbReference type="NCBI Taxonomy" id="3045173"/>
    <lineage>
        <taxon>Bacteria</taxon>
        <taxon>Pseudomonadati</taxon>
        <taxon>Pseudomonadota</taxon>
        <taxon>Betaproteobacteria</taxon>
        <taxon>Burkholderiales</taxon>
        <taxon>Comamonadaceae</taxon>
        <taxon>Limnohabitans</taxon>
    </lineage>
</organism>
<evidence type="ECO:0000256" key="1">
    <source>
        <dbReference type="SAM" id="Phobius"/>
    </source>
</evidence>
<keyword evidence="3" id="KW-1185">Reference proteome</keyword>
<accession>A0ABT6X2H5</accession>
<dbReference type="RefSeq" id="WP_283222735.1">
    <property type="nucleotide sequence ID" value="NZ_JASGBH010000001.1"/>
</dbReference>
<evidence type="ECO:0000313" key="3">
    <source>
        <dbReference type="Proteomes" id="UP001431902"/>
    </source>
</evidence>
<dbReference type="EMBL" id="JASGBH010000001">
    <property type="protein sequence ID" value="MDI9232315.1"/>
    <property type="molecule type" value="Genomic_DNA"/>
</dbReference>
<protein>
    <submittedName>
        <fullName evidence="2">Uncharacterized protein</fullName>
    </submittedName>
</protein>
<sequence length="107" mass="12254">MNNIKEHDLEDLNSKNPNTNLDDFKAIPVPYNHQKKQESARQIIAFALIFILFLIIAFAMIYLWCLPLSEKMPSYIKGLNEILQIVFTPLLTLTSTAVGYYFGSNSK</sequence>
<feature type="transmembrane region" description="Helical" evidence="1">
    <location>
        <begin position="82"/>
        <end position="102"/>
    </location>
</feature>
<name>A0ABT6X2H5_9BURK</name>
<feature type="transmembrane region" description="Helical" evidence="1">
    <location>
        <begin position="43"/>
        <end position="62"/>
    </location>
</feature>
<dbReference type="Proteomes" id="UP001431902">
    <property type="component" value="Unassembled WGS sequence"/>
</dbReference>
<gene>
    <name evidence="2" type="ORF">QLQ16_00525</name>
</gene>
<keyword evidence="1" id="KW-0812">Transmembrane</keyword>
<comment type="caution">
    <text evidence="2">The sequence shown here is derived from an EMBL/GenBank/DDBJ whole genome shotgun (WGS) entry which is preliminary data.</text>
</comment>
<proteinExistence type="predicted"/>